<feature type="compositionally biased region" description="Basic and acidic residues" evidence="2">
    <location>
        <begin position="84"/>
        <end position="113"/>
    </location>
</feature>
<dbReference type="Gene3D" id="1.20.58.60">
    <property type="match status" value="1"/>
</dbReference>
<dbReference type="GeneID" id="90590438"/>
<evidence type="ECO:0000313" key="4">
    <source>
        <dbReference type="Proteomes" id="UP001218034"/>
    </source>
</evidence>
<feature type="compositionally biased region" description="Acidic residues" evidence="2">
    <location>
        <begin position="72"/>
        <end position="83"/>
    </location>
</feature>
<protein>
    <submittedName>
        <fullName evidence="3">Uncharacterized protein</fullName>
    </submittedName>
</protein>
<reference evidence="3 4" key="1">
    <citation type="submission" date="2022-09" db="EMBL/GenBank/DDBJ databases">
        <title>Xylan utilization by haloarchaea-nanohaloarchaea associations.</title>
        <authorList>
            <person name="Yakimov M."/>
        </authorList>
    </citation>
    <scope>NUCLEOTIDE SEQUENCE [LARGE SCALE GENOMIC DNA]</scope>
    <source>
        <strain evidence="3 4">SVXNc</strain>
    </source>
</reference>
<keyword evidence="4" id="KW-1185">Reference proteome</keyword>
<keyword evidence="1" id="KW-0175">Coiled coil</keyword>
<dbReference type="EMBL" id="CP104395">
    <property type="protein sequence ID" value="WEL19992.1"/>
    <property type="molecule type" value="Genomic_DNA"/>
</dbReference>
<feature type="region of interest" description="Disordered" evidence="2">
    <location>
        <begin position="1"/>
        <end position="115"/>
    </location>
</feature>
<organism evidence="3 4">
    <name type="scientific">Candidatus Nanohalococcus occultus</name>
    <dbReference type="NCBI Taxonomy" id="2978047"/>
    <lineage>
        <taxon>Archaea</taxon>
        <taxon>Candidatus Nanohalarchaeota</taxon>
        <taxon>Candidatus Nanohalarchaeota incertae sedis</taxon>
        <taxon>Candidatus Nanohalococcus</taxon>
    </lineage>
</organism>
<sequence length="425" mass="49128">MAEEVIFGGDEEDQTEQQDSQKSLLDEQKEETEEESEKVPEETEQEDEDKDSSEELLQTEETGENTEKDEVSEPEGNSDLEEQFQERLDEMENRFEGRIESLENQLEEEKASDGLDELEQRINVLESNSGLKAEFVEDLEARLDGLENAREELNEKIEELDSQDGDVSEEEIKNLKASIEDLPDSDIVKDIESELEEVKDRVAEKSDLISDVRENLIERIEEVEESGADTNELDKARVKADNLESRIESLEDSDAKDVSEFEDRIDELEASLSDIRWIFNDFEDLAELKLLTDEEFEDLKASDQEFDVDVESIEDRVNGLQERFDELEDAHYDLKDELGGVGSDEELGLIRERLNQVESNSGIEAEFIDTLEDRIEALEAEKQPDIEPILNEIERQEEEVRDIREGYQELGEMMRVILKELRETR</sequence>
<feature type="coiled-coil region" evidence="1">
    <location>
        <begin position="310"/>
        <end position="337"/>
    </location>
</feature>
<dbReference type="RefSeq" id="WP_347721821.1">
    <property type="nucleotide sequence ID" value="NZ_CP104395.1"/>
</dbReference>
<evidence type="ECO:0000256" key="2">
    <source>
        <dbReference type="SAM" id="MobiDB-lite"/>
    </source>
</evidence>
<dbReference type="Proteomes" id="UP001218034">
    <property type="component" value="Chromosome"/>
</dbReference>
<feature type="compositionally biased region" description="Acidic residues" evidence="2">
    <location>
        <begin position="1"/>
        <end position="16"/>
    </location>
</feature>
<gene>
    <name evidence="3" type="ORF">SVXNc_1000</name>
</gene>
<evidence type="ECO:0000313" key="3">
    <source>
        <dbReference type="EMBL" id="WEL19992.1"/>
    </source>
</evidence>
<evidence type="ECO:0000256" key="1">
    <source>
        <dbReference type="SAM" id="Coils"/>
    </source>
</evidence>
<proteinExistence type="predicted"/>
<name>A0ABY8CFM5_9ARCH</name>
<feature type="compositionally biased region" description="Acidic residues" evidence="2">
    <location>
        <begin position="28"/>
        <end position="64"/>
    </location>
</feature>
<accession>A0ABY8CFM5</accession>